<evidence type="ECO:0000256" key="1">
    <source>
        <dbReference type="SAM" id="MobiDB-lite"/>
    </source>
</evidence>
<feature type="compositionally biased region" description="Acidic residues" evidence="1">
    <location>
        <begin position="660"/>
        <end position="676"/>
    </location>
</feature>
<feature type="compositionally biased region" description="Basic and acidic residues" evidence="1">
    <location>
        <begin position="983"/>
        <end position="1000"/>
    </location>
</feature>
<feature type="compositionally biased region" description="Acidic residues" evidence="1">
    <location>
        <begin position="557"/>
        <end position="570"/>
    </location>
</feature>
<feature type="compositionally biased region" description="Polar residues" evidence="1">
    <location>
        <begin position="1125"/>
        <end position="1142"/>
    </location>
</feature>
<feature type="compositionally biased region" description="Acidic residues" evidence="1">
    <location>
        <begin position="607"/>
        <end position="619"/>
    </location>
</feature>
<feature type="compositionally biased region" description="Pro residues" evidence="1">
    <location>
        <begin position="870"/>
        <end position="884"/>
    </location>
</feature>
<feature type="compositionally biased region" description="Acidic residues" evidence="1">
    <location>
        <begin position="720"/>
        <end position="731"/>
    </location>
</feature>
<feature type="compositionally biased region" description="Low complexity" evidence="1">
    <location>
        <begin position="257"/>
        <end position="273"/>
    </location>
</feature>
<feature type="region of interest" description="Disordered" evidence="1">
    <location>
        <begin position="1"/>
        <end position="1200"/>
    </location>
</feature>
<evidence type="ECO:0000313" key="4">
    <source>
        <dbReference type="Proteomes" id="UP000298030"/>
    </source>
</evidence>
<feature type="domain" description="BBC1/AIM3 cysteine proteinase-fold" evidence="2">
    <location>
        <begin position="1195"/>
        <end position="1360"/>
    </location>
</feature>
<feature type="compositionally biased region" description="Polar residues" evidence="1">
    <location>
        <begin position="479"/>
        <end position="488"/>
    </location>
</feature>
<reference evidence="3 4" key="1">
    <citation type="journal article" date="2019" name="Nat. Ecol. Evol.">
        <title>Megaphylogeny resolves global patterns of mushroom evolution.</title>
        <authorList>
            <person name="Varga T."/>
            <person name="Krizsan K."/>
            <person name="Foldi C."/>
            <person name="Dima B."/>
            <person name="Sanchez-Garcia M."/>
            <person name="Sanchez-Ramirez S."/>
            <person name="Szollosi G.J."/>
            <person name="Szarkandi J.G."/>
            <person name="Papp V."/>
            <person name="Albert L."/>
            <person name="Andreopoulos W."/>
            <person name="Angelini C."/>
            <person name="Antonin V."/>
            <person name="Barry K.W."/>
            <person name="Bougher N.L."/>
            <person name="Buchanan P."/>
            <person name="Buyck B."/>
            <person name="Bense V."/>
            <person name="Catcheside P."/>
            <person name="Chovatia M."/>
            <person name="Cooper J."/>
            <person name="Damon W."/>
            <person name="Desjardin D."/>
            <person name="Finy P."/>
            <person name="Geml J."/>
            <person name="Haridas S."/>
            <person name="Hughes K."/>
            <person name="Justo A."/>
            <person name="Karasinski D."/>
            <person name="Kautmanova I."/>
            <person name="Kiss B."/>
            <person name="Kocsube S."/>
            <person name="Kotiranta H."/>
            <person name="LaButti K.M."/>
            <person name="Lechner B.E."/>
            <person name="Liimatainen K."/>
            <person name="Lipzen A."/>
            <person name="Lukacs Z."/>
            <person name="Mihaltcheva S."/>
            <person name="Morgado L.N."/>
            <person name="Niskanen T."/>
            <person name="Noordeloos M.E."/>
            <person name="Ohm R.A."/>
            <person name="Ortiz-Santana B."/>
            <person name="Ovrebo C."/>
            <person name="Racz N."/>
            <person name="Riley R."/>
            <person name="Savchenko A."/>
            <person name="Shiryaev A."/>
            <person name="Soop K."/>
            <person name="Spirin V."/>
            <person name="Szebenyi C."/>
            <person name="Tomsovsky M."/>
            <person name="Tulloss R.E."/>
            <person name="Uehling J."/>
            <person name="Grigoriev I.V."/>
            <person name="Vagvolgyi C."/>
            <person name="Papp T."/>
            <person name="Martin F.M."/>
            <person name="Miettinen O."/>
            <person name="Hibbett D.S."/>
            <person name="Nagy L.G."/>
        </authorList>
    </citation>
    <scope>NUCLEOTIDE SEQUENCE [LARGE SCALE GENOMIC DNA]</scope>
    <source>
        <strain evidence="3 4">FP101781</strain>
    </source>
</reference>
<feature type="compositionally biased region" description="Pro residues" evidence="1">
    <location>
        <begin position="950"/>
        <end position="967"/>
    </location>
</feature>
<feature type="compositionally biased region" description="Basic and acidic residues" evidence="1">
    <location>
        <begin position="78"/>
        <end position="93"/>
    </location>
</feature>
<feature type="compositionally biased region" description="Basic and acidic residues" evidence="1">
    <location>
        <begin position="847"/>
        <end position="859"/>
    </location>
</feature>
<feature type="compositionally biased region" description="Basic and acidic residues" evidence="1">
    <location>
        <begin position="431"/>
        <end position="463"/>
    </location>
</feature>
<organism evidence="3 4">
    <name type="scientific">Coprinellus micaceus</name>
    <name type="common">Glistening ink-cap mushroom</name>
    <name type="synonym">Coprinus micaceus</name>
    <dbReference type="NCBI Taxonomy" id="71717"/>
    <lineage>
        <taxon>Eukaryota</taxon>
        <taxon>Fungi</taxon>
        <taxon>Dikarya</taxon>
        <taxon>Basidiomycota</taxon>
        <taxon>Agaricomycotina</taxon>
        <taxon>Agaricomycetes</taxon>
        <taxon>Agaricomycetidae</taxon>
        <taxon>Agaricales</taxon>
        <taxon>Agaricineae</taxon>
        <taxon>Psathyrellaceae</taxon>
        <taxon>Coprinellus</taxon>
    </lineage>
</organism>
<feature type="compositionally biased region" description="Polar residues" evidence="1">
    <location>
        <begin position="809"/>
        <end position="826"/>
    </location>
</feature>
<feature type="compositionally biased region" description="Pro residues" evidence="1">
    <location>
        <begin position="33"/>
        <end position="42"/>
    </location>
</feature>
<dbReference type="OrthoDB" id="207120at2759"/>
<sequence length="1361" mass="145163">MSDQAEAPPKKIGSLRDRIAAFEKAGAGSAGPAPAPPPPRPKPAGFASWKPRPPSPTSGDPSQAAAPAKPSAGLSTADAKESITKGQSLKERMAALQGKGGFGAPPPVAPKPALEKPKWKPPPAIAAPKDGDDDDEQPRKPLDLEGIVKSPPAEHSGERVAGEGEAKESSSAEDEEATEVDPEEEERQRRAAIAARMARLGGARVGMAPPTVFGKRPPPPPKKRSSVSEDAVLSETPKEAVTSPKLQATEPEAVAIETVPNVVPSPPSESTTRTPPPSQTRRPSEAGSLASIESSESHHSSRSPPVSMPVPAAPRRAAPPRKKPAKPTAPPPPVPEVEGEQQEETSASTAEAVAELVAEAVPPKAALATPLPTSPAPAETAGAVPVPSNEMLETATNEPPAAWLTPEITENTDSRLATPEAAKPQAIVEEPETKAEDEKEYEAASEVKLDEETKRRQVAERVTRMGGINPFSAPDLPRRQSSNTSEASVQPPPPVEKESEQPASPPAVSQSRRSSKLSEPPLSPLYPAAREKRLSRGSVDSSHAEVSAQGPITGEPSEIEEEEEEEEESAKDEGLLVLKQTKVLDQPSAVTKPETPQQTRTLVKEDSVEDGDSEYSNDDEDRKPSVDTLPTPLSVPHHPVHHSPEAPHRSAPPPPPPALLEDEDEDDDAASQEENEDMARSQILIPPTTEAYNEDTPPISRKGADQSAYSEDGGAAYDDSGSEYEEEEEEILPSTQPPMRDAVPSFMPPPPPPGRPNLPARSPPPPANRGLPPAPPAIVHTTSQDSLKVPAPVEVLDDDEGDPIDPSFHSPSRRTSQVLPSSTSITPPEDTIAREHQAPPEPQEDAEAVRRRTIAERMAKLGGIKFGAAPPAPGAPKRPPPPPQQEEEGDNETHEAEGSQGQPEEDEEAEERARKERIATKLAGMGGMRIGMMPSAFPPRKSHVLTEPTSPTPPPRAPPARALPPPQAHENESEVEGSTMSEDAVKVEAEESDLEEVRYEDVEEEPAPPIPSRTSRPIRRESAEAPPLASSPPTRPPVPSGLPPRRPSTKSVSSQRRVSGESAMSPPPSHRRPSAPKSHPSEYVMVEEPQNYEEEAPPLPPNRPAGRRTSGPPTRSPPPPLPEDSLSSQWELPAIPTSNLDLGSSDLEMSWTEAEAPREVDAVAPSAPSLHRQSAVQYPPQPPPIPSASTQSSTSPNDLHLSADDLMALWGRVGVQVCEAATNLFERSKKGLVGDGTYPGFIHAVIREVPNALPMADYGYLIYKQNGASVQKRASDIMPGDLVELHDAKLKGHKGLQAYHQTVGADEPVVGVIGEFDAKKSKIKVFQANQHVGQQTVESVSYRMEDLKSGVVKVYRVLEAQ</sequence>
<accession>A0A4Y7U1T4</accession>
<evidence type="ECO:0000313" key="3">
    <source>
        <dbReference type="EMBL" id="TEB40018.1"/>
    </source>
</evidence>
<feature type="compositionally biased region" description="Low complexity" evidence="1">
    <location>
        <begin position="61"/>
        <end position="75"/>
    </location>
</feature>
<dbReference type="EMBL" id="QPFP01000001">
    <property type="protein sequence ID" value="TEB40018.1"/>
    <property type="molecule type" value="Genomic_DNA"/>
</dbReference>
<feature type="compositionally biased region" description="Pro residues" evidence="1">
    <location>
        <begin position="1029"/>
        <end position="1046"/>
    </location>
</feature>
<dbReference type="Pfam" id="PF25459">
    <property type="entry name" value="AIM3_BBC1_C"/>
    <property type="match status" value="1"/>
</dbReference>
<name>A0A4Y7U1T4_COPMI</name>
<gene>
    <name evidence="3" type="ORF">FA13DRAFT_47605</name>
</gene>
<dbReference type="STRING" id="71717.A0A4Y7U1T4"/>
<evidence type="ECO:0000259" key="2">
    <source>
        <dbReference type="Pfam" id="PF25459"/>
    </source>
</evidence>
<keyword evidence="4" id="KW-1185">Reference proteome</keyword>
<feature type="compositionally biased region" description="Low complexity" evidence="1">
    <location>
        <begin position="628"/>
        <end position="637"/>
    </location>
</feature>
<protein>
    <recommendedName>
        <fullName evidence="2">BBC1/AIM3 cysteine proteinase-fold domain-containing protein</fullName>
    </recommendedName>
</protein>
<comment type="caution">
    <text evidence="3">The sequence shown here is derived from an EMBL/GenBank/DDBJ whole genome shotgun (WGS) entry which is preliminary data.</text>
</comment>
<feature type="compositionally biased region" description="Acidic residues" evidence="1">
    <location>
        <begin position="171"/>
        <end position="185"/>
    </location>
</feature>
<feature type="compositionally biased region" description="Low complexity" evidence="1">
    <location>
        <begin position="1187"/>
        <end position="1196"/>
    </location>
</feature>
<feature type="compositionally biased region" description="Low complexity" evidence="1">
    <location>
        <begin position="191"/>
        <end position="202"/>
    </location>
</feature>
<dbReference type="InterPro" id="IPR057402">
    <property type="entry name" value="AIM3_BBC1_C"/>
</dbReference>
<dbReference type="Proteomes" id="UP000298030">
    <property type="component" value="Unassembled WGS sequence"/>
</dbReference>
<proteinExistence type="predicted"/>
<feature type="compositionally biased region" description="Low complexity" evidence="1">
    <location>
        <begin position="344"/>
        <end position="381"/>
    </location>
</feature>
<feature type="compositionally biased region" description="Pro residues" evidence="1">
    <location>
        <begin position="746"/>
        <end position="776"/>
    </location>
</feature>
<feature type="compositionally biased region" description="Basic and acidic residues" evidence="1">
    <location>
        <begin position="155"/>
        <end position="170"/>
    </location>
</feature>